<feature type="chain" id="PRO_5041298195" evidence="1">
    <location>
        <begin position="20"/>
        <end position="154"/>
    </location>
</feature>
<evidence type="ECO:0000313" key="3">
    <source>
        <dbReference type="Proteomes" id="UP001175271"/>
    </source>
</evidence>
<keyword evidence="3" id="KW-1185">Reference proteome</keyword>
<sequence length="154" mass="17354">MKLLVFAAFLAFTAATVESAPSKEPYCVCPRELATLYGAFNNASQAAKDVLLTTRGVPCLRKDTIFTLRYVYYTLLKYINFIQLTPFYSNQHDIEPFATDCAVLKNAVEVFDQAIEKTHNANVHAHVCSCEVEVDFKPEAEYVDALLGIFTNYY</sequence>
<name>A0AA39HIY6_9BILA</name>
<protein>
    <submittedName>
        <fullName evidence="2">Uncharacterized protein</fullName>
    </submittedName>
</protein>
<feature type="signal peptide" evidence="1">
    <location>
        <begin position="1"/>
        <end position="19"/>
    </location>
</feature>
<gene>
    <name evidence="2" type="ORF">QR680_018769</name>
</gene>
<dbReference type="EMBL" id="JAUCMV010000004">
    <property type="protein sequence ID" value="KAK0406733.1"/>
    <property type="molecule type" value="Genomic_DNA"/>
</dbReference>
<dbReference type="AlphaFoldDB" id="A0AA39HIY6"/>
<accession>A0AA39HIY6</accession>
<comment type="caution">
    <text evidence="2">The sequence shown here is derived from an EMBL/GenBank/DDBJ whole genome shotgun (WGS) entry which is preliminary data.</text>
</comment>
<dbReference type="Proteomes" id="UP001175271">
    <property type="component" value="Unassembled WGS sequence"/>
</dbReference>
<evidence type="ECO:0000313" key="2">
    <source>
        <dbReference type="EMBL" id="KAK0406733.1"/>
    </source>
</evidence>
<reference evidence="2" key="1">
    <citation type="submission" date="2023-06" db="EMBL/GenBank/DDBJ databases">
        <title>Genomic analysis of the entomopathogenic nematode Steinernema hermaphroditum.</title>
        <authorList>
            <person name="Schwarz E.M."/>
            <person name="Heppert J.K."/>
            <person name="Baniya A."/>
            <person name="Schwartz H.T."/>
            <person name="Tan C.-H."/>
            <person name="Antoshechkin I."/>
            <person name="Sternberg P.W."/>
            <person name="Goodrich-Blair H."/>
            <person name="Dillman A.R."/>
        </authorList>
    </citation>
    <scope>NUCLEOTIDE SEQUENCE</scope>
    <source>
        <strain evidence="2">PS9179</strain>
        <tissue evidence="2">Whole animal</tissue>
    </source>
</reference>
<proteinExistence type="predicted"/>
<organism evidence="2 3">
    <name type="scientific">Steinernema hermaphroditum</name>
    <dbReference type="NCBI Taxonomy" id="289476"/>
    <lineage>
        <taxon>Eukaryota</taxon>
        <taxon>Metazoa</taxon>
        <taxon>Ecdysozoa</taxon>
        <taxon>Nematoda</taxon>
        <taxon>Chromadorea</taxon>
        <taxon>Rhabditida</taxon>
        <taxon>Tylenchina</taxon>
        <taxon>Panagrolaimomorpha</taxon>
        <taxon>Strongyloidoidea</taxon>
        <taxon>Steinernematidae</taxon>
        <taxon>Steinernema</taxon>
    </lineage>
</organism>
<keyword evidence="1" id="KW-0732">Signal</keyword>
<evidence type="ECO:0000256" key="1">
    <source>
        <dbReference type="SAM" id="SignalP"/>
    </source>
</evidence>